<dbReference type="OrthoDB" id="1751191at2759"/>
<evidence type="ECO:0000313" key="2">
    <source>
        <dbReference type="EMBL" id="MQM19470.1"/>
    </source>
</evidence>
<proteinExistence type="predicted"/>
<feature type="region of interest" description="Disordered" evidence="1">
    <location>
        <begin position="55"/>
        <end position="76"/>
    </location>
</feature>
<dbReference type="EMBL" id="NMUH01008936">
    <property type="protein sequence ID" value="MQM19470.1"/>
    <property type="molecule type" value="Genomic_DNA"/>
</dbReference>
<organism evidence="2 3">
    <name type="scientific">Colocasia esculenta</name>
    <name type="common">Wild taro</name>
    <name type="synonym">Arum esculentum</name>
    <dbReference type="NCBI Taxonomy" id="4460"/>
    <lineage>
        <taxon>Eukaryota</taxon>
        <taxon>Viridiplantae</taxon>
        <taxon>Streptophyta</taxon>
        <taxon>Embryophyta</taxon>
        <taxon>Tracheophyta</taxon>
        <taxon>Spermatophyta</taxon>
        <taxon>Magnoliopsida</taxon>
        <taxon>Liliopsida</taxon>
        <taxon>Araceae</taxon>
        <taxon>Aroideae</taxon>
        <taxon>Colocasieae</taxon>
        <taxon>Colocasia</taxon>
    </lineage>
</organism>
<evidence type="ECO:0000313" key="3">
    <source>
        <dbReference type="Proteomes" id="UP000652761"/>
    </source>
</evidence>
<dbReference type="InterPro" id="IPR044964">
    <property type="entry name" value="RCD1/SRO1-5"/>
</dbReference>
<dbReference type="Proteomes" id="UP000652761">
    <property type="component" value="Unassembled WGS sequence"/>
</dbReference>
<comment type="caution">
    <text evidence="2">The sequence shown here is derived from an EMBL/GenBank/DDBJ whole genome shotgun (WGS) entry which is preliminary data.</text>
</comment>
<evidence type="ECO:0000256" key="1">
    <source>
        <dbReference type="SAM" id="MobiDB-lite"/>
    </source>
</evidence>
<accession>A0A843XK02</accession>
<dbReference type="AlphaFoldDB" id="A0A843XK02"/>
<sequence length="76" mass="8332">MASTYSPLASMTMSVPDHAGEQHALLCRVILGRVEVVDMCSPWYHPSGVDHLDKPSCARDKKRPSAKNTFQAAAYV</sequence>
<dbReference type="PANTHER" id="PTHR32263">
    <property type="entry name" value="INACTIVE POLY [ADP-RIBOSE] POLYMERASE SRO4-RELATED"/>
    <property type="match status" value="1"/>
</dbReference>
<gene>
    <name evidence="2" type="ORF">Taro_052475</name>
</gene>
<protein>
    <recommendedName>
        <fullName evidence="4">PARP catalytic domain-containing protein</fullName>
    </recommendedName>
</protein>
<keyword evidence="3" id="KW-1185">Reference proteome</keyword>
<name>A0A843XK02_COLES</name>
<reference evidence="2" key="1">
    <citation type="submission" date="2017-07" db="EMBL/GenBank/DDBJ databases">
        <title>Taro Niue Genome Assembly and Annotation.</title>
        <authorList>
            <person name="Atibalentja N."/>
            <person name="Keating K."/>
            <person name="Fields C.J."/>
        </authorList>
    </citation>
    <scope>NUCLEOTIDE SEQUENCE</scope>
    <source>
        <strain evidence="2">Niue_2</strain>
        <tissue evidence="2">Leaf</tissue>
    </source>
</reference>
<evidence type="ECO:0008006" key="4">
    <source>
        <dbReference type="Google" id="ProtNLM"/>
    </source>
</evidence>
<dbReference type="PANTHER" id="PTHR32263:SF19">
    <property type="entry name" value="OS03G0230300 PROTEIN"/>
    <property type="match status" value="1"/>
</dbReference>
<feature type="compositionally biased region" description="Polar residues" evidence="1">
    <location>
        <begin position="66"/>
        <end position="76"/>
    </location>
</feature>